<comment type="caution">
    <text evidence="1">The sequence shown here is derived from an EMBL/GenBank/DDBJ whole genome shotgun (WGS) entry which is preliminary data.</text>
</comment>
<accession>A0ACC0JW25</accession>
<dbReference type="EMBL" id="CM046103">
    <property type="protein sequence ID" value="KAI8428374.1"/>
    <property type="molecule type" value="Genomic_DNA"/>
</dbReference>
<organism evidence="1 2">
    <name type="scientific">Choristoneura fumiferana</name>
    <name type="common">Spruce budworm moth</name>
    <name type="synonym">Archips fumiferana</name>
    <dbReference type="NCBI Taxonomy" id="7141"/>
    <lineage>
        <taxon>Eukaryota</taxon>
        <taxon>Metazoa</taxon>
        <taxon>Ecdysozoa</taxon>
        <taxon>Arthropoda</taxon>
        <taxon>Hexapoda</taxon>
        <taxon>Insecta</taxon>
        <taxon>Pterygota</taxon>
        <taxon>Neoptera</taxon>
        <taxon>Endopterygota</taxon>
        <taxon>Lepidoptera</taxon>
        <taxon>Glossata</taxon>
        <taxon>Ditrysia</taxon>
        <taxon>Tortricoidea</taxon>
        <taxon>Tortricidae</taxon>
        <taxon>Tortricinae</taxon>
        <taxon>Choristoneura</taxon>
    </lineage>
</organism>
<dbReference type="Proteomes" id="UP001064048">
    <property type="component" value="Chromosome 3"/>
</dbReference>
<proteinExistence type="predicted"/>
<name>A0ACC0JW25_CHOFU</name>
<evidence type="ECO:0000313" key="1">
    <source>
        <dbReference type="EMBL" id="KAI8428374.1"/>
    </source>
</evidence>
<reference evidence="1 2" key="1">
    <citation type="journal article" date="2022" name="Genome Biol. Evol.">
        <title>The Spruce Budworm Genome: Reconstructing the Evolutionary History of Antifreeze Proteins.</title>
        <authorList>
            <person name="Beliveau C."/>
            <person name="Gagne P."/>
            <person name="Picq S."/>
            <person name="Vernygora O."/>
            <person name="Keeling C.I."/>
            <person name="Pinkney K."/>
            <person name="Doucet D."/>
            <person name="Wen F."/>
            <person name="Johnston J.S."/>
            <person name="Maaroufi H."/>
            <person name="Boyle B."/>
            <person name="Laroche J."/>
            <person name="Dewar K."/>
            <person name="Juretic N."/>
            <person name="Blackburn G."/>
            <person name="Nisole A."/>
            <person name="Brunet B."/>
            <person name="Brandao M."/>
            <person name="Lumley L."/>
            <person name="Duan J."/>
            <person name="Quan G."/>
            <person name="Lucarotti C.J."/>
            <person name="Roe A.D."/>
            <person name="Sperling F.A.H."/>
            <person name="Levesque R.C."/>
            <person name="Cusson M."/>
        </authorList>
    </citation>
    <scope>NUCLEOTIDE SEQUENCE [LARGE SCALE GENOMIC DNA]</scope>
    <source>
        <strain evidence="1">Glfc:IPQL:Cfum</strain>
    </source>
</reference>
<gene>
    <name evidence="1" type="ORF">MSG28_002559</name>
</gene>
<evidence type="ECO:0000313" key="2">
    <source>
        <dbReference type="Proteomes" id="UP001064048"/>
    </source>
</evidence>
<keyword evidence="2" id="KW-1185">Reference proteome</keyword>
<protein>
    <submittedName>
        <fullName evidence="1">Uncharacterized protein</fullName>
    </submittedName>
</protein>
<sequence length="377" mass="40786">MATDHPDNLGEFIGCLAAESEIIEECDAQVVFLLGDFNAHPSASFGRELFSFCVQEEWLCADVEKLGLDSGSFTFISDANGAQRWLDHCLTTKAAWDTIVSVDVISDVSWSDHLPLRVDCNLDLATRYHASGADGQGHGQGGVLVDTVWAISYLTDGGNDQIQMVIESGIVPKLIPLLSHKDVKVQTAALRAVGNIVTGTDDQTQVVLNCDALSHFPALLSHQKEKICKEAVWFLSNITAGNKRQVQAVIDAGLLPKIIENLSKGEFQTQKEAAWAVSNLSISGTKEQVVLDGLSNMLKMAGDGAMDVANLIEECGGLDRIEALQSHEKNEIYKMAYDIIEQYFADEEEDATLVPAAAEAGFQFDPAAGGAHDGFHF</sequence>